<keyword evidence="3" id="KW-0677">Repeat</keyword>
<name>A0A6N2ZE67_9BACT</name>
<dbReference type="Pfam" id="PF00132">
    <property type="entry name" value="Hexapep"/>
    <property type="match status" value="1"/>
</dbReference>
<dbReference type="AlphaFoldDB" id="A0A6N2ZE67"/>
<dbReference type="RefSeq" id="WP_412441805.1">
    <property type="nucleotide sequence ID" value="NZ_CACRUT010000006.1"/>
</dbReference>
<dbReference type="InterPro" id="IPR011004">
    <property type="entry name" value="Trimer_LpxA-like_sf"/>
</dbReference>
<evidence type="ECO:0000313" key="5">
    <source>
        <dbReference type="EMBL" id="VYT76100.1"/>
    </source>
</evidence>
<evidence type="ECO:0000256" key="1">
    <source>
        <dbReference type="ARBA" id="ARBA00007274"/>
    </source>
</evidence>
<dbReference type="InterPro" id="IPR018357">
    <property type="entry name" value="Hexapep_transf_CS"/>
</dbReference>
<organism evidence="5">
    <name type="scientific">Paraprevotella clara</name>
    <dbReference type="NCBI Taxonomy" id="454154"/>
    <lineage>
        <taxon>Bacteria</taxon>
        <taxon>Pseudomonadati</taxon>
        <taxon>Bacteroidota</taxon>
        <taxon>Bacteroidia</taxon>
        <taxon>Bacteroidales</taxon>
        <taxon>Prevotellaceae</taxon>
        <taxon>Paraprevotella</taxon>
    </lineage>
</organism>
<comment type="similarity">
    <text evidence="1">Belongs to the transferase hexapeptide repeat family.</text>
</comment>
<dbReference type="SUPFAM" id="SSF51161">
    <property type="entry name" value="Trimeric LpxA-like enzymes"/>
    <property type="match status" value="1"/>
</dbReference>
<dbReference type="EC" id="2.3.1.18" evidence="5"/>
<sequence>MNLLFIIIQIKRRIESSFFWRYGRWQFKHCHIIYGKDLMVNGRMILDISPKAEVRIGDGCFFKSGRGINPLASNIKGVIKVHDNASVVIGNHCGFSSPIINIRHSLTMGDYVQVGAHVIFLDSDNHSLNYMDRRDADMDDRNKKSKAIVIGDDVLIGANSMVLKGVTIGARSVIGAGSVVTCNIPDDVIAAGNPAKVIKILRERNDD</sequence>
<dbReference type="Gene3D" id="2.160.10.10">
    <property type="entry name" value="Hexapeptide repeat proteins"/>
    <property type="match status" value="1"/>
</dbReference>
<evidence type="ECO:0000256" key="3">
    <source>
        <dbReference type="ARBA" id="ARBA00022737"/>
    </source>
</evidence>
<keyword evidence="2 5" id="KW-0808">Transferase</keyword>
<dbReference type="PANTHER" id="PTHR23416">
    <property type="entry name" value="SIALIC ACID SYNTHASE-RELATED"/>
    <property type="match status" value="1"/>
</dbReference>
<dbReference type="InterPro" id="IPR001451">
    <property type="entry name" value="Hexapep"/>
</dbReference>
<proteinExistence type="inferred from homology"/>
<dbReference type="EMBL" id="CACRUT010000006">
    <property type="protein sequence ID" value="VYT76100.1"/>
    <property type="molecule type" value="Genomic_DNA"/>
</dbReference>
<evidence type="ECO:0000256" key="4">
    <source>
        <dbReference type="ARBA" id="ARBA00023315"/>
    </source>
</evidence>
<dbReference type="GO" id="GO:0005829">
    <property type="term" value="C:cytosol"/>
    <property type="evidence" value="ECO:0007669"/>
    <property type="project" value="TreeGrafter"/>
</dbReference>
<dbReference type="InterPro" id="IPR051159">
    <property type="entry name" value="Hexapeptide_acetyltransf"/>
</dbReference>
<dbReference type="GO" id="GO:0008870">
    <property type="term" value="F:galactoside O-acetyltransferase activity"/>
    <property type="evidence" value="ECO:0007669"/>
    <property type="project" value="UniProtKB-EC"/>
</dbReference>
<accession>A0A6N2ZE67</accession>
<gene>
    <name evidence="5" type="primary">lacA</name>
    <name evidence="5" type="ORF">PCLFYP37_01051</name>
</gene>
<dbReference type="CDD" id="cd04647">
    <property type="entry name" value="LbH_MAT_like"/>
    <property type="match status" value="1"/>
</dbReference>
<protein>
    <submittedName>
        <fullName evidence="5">Galactoside O-acetyltransferase</fullName>
        <ecNumber evidence="5">2.3.1.18</ecNumber>
    </submittedName>
</protein>
<dbReference type="PANTHER" id="PTHR23416:SF23">
    <property type="entry name" value="ACETYLTRANSFERASE C18B11.09C-RELATED"/>
    <property type="match status" value="1"/>
</dbReference>
<keyword evidence="4 5" id="KW-0012">Acyltransferase</keyword>
<reference evidence="5" key="1">
    <citation type="submission" date="2019-11" db="EMBL/GenBank/DDBJ databases">
        <authorList>
            <person name="Feng L."/>
        </authorList>
    </citation>
    <scope>NUCLEOTIDE SEQUENCE</scope>
    <source>
        <strain evidence="5">PclaraLFYP37</strain>
    </source>
</reference>
<dbReference type="PROSITE" id="PS00101">
    <property type="entry name" value="HEXAPEP_TRANSFERASES"/>
    <property type="match status" value="1"/>
</dbReference>
<evidence type="ECO:0000256" key="2">
    <source>
        <dbReference type="ARBA" id="ARBA00022679"/>
    </source>
</evidence>